<sequence>MWPISTPAAVSPTLLDPFLTNSTLFGTPTRATPTPSLESGRYSSTPIELEDGGEDFEGAADSEIPEIGDLCASMADMHSEVPSGFRECPGVAVEWKAGSVWSTYPYHRHASNDYPWEPVAIENDQWLRIRSDDCLRTLSSTESVCRTCTGIPASKAFRTMEERANYAPPHAPWSTLTQRQMHLLLNYTTTRKMSLLRKKLSDHQRILMLLRSYDVKRLRRLLEVAMRDGAQPEMILAQLQRSIDGLYTPRGHFNQRELDVAFLAKAIGGPRLLNALMQSHGFASVTTLQQQLDPPHVTPCISTPTAREISTNISALCNPNVKPPMLVPGHPSSDDSPIRDPYHLVAGNILAINGVAIEEKCRFLADTNDIIGLCREHSGSLNTQVTSFEAVKAIEAALHQDAEGTPASGAPHPDSIRCCYGKDATVAVVMPYARTDHYTPVPLLVSASCKSEKGTEMVEWIRLVLETWKKHPYGEQTHGPFWALASDGESSFRKAKFILCLSEPVDRLSPLGEKLYRLSGLNCYVGPDLVTGTCDPKHVIKRFATLVRNPRGIETFDIHLTCHNVYEHLRRLPSMTADRARQLLDPADKQNVPKAVTLLQKLRELKTHAEPSSHPSERRRGENLSFLAEVFGFFVRPFTFIDMTLSEQIRSLSTYAHLIAALWICHGTRFITGALYADSQAVVKNIIICVARLQLVDENLPFYIILEGTDRLEALFGDCRTQDHSRNFDILQLSEKLGTSTLIQSIFERNPDLDRGHRRLTLKDAMGVDHVNPRSWTGNVRVRDVNLGVEWAQGSRDANHLLEQYYGPTARFDFDTVFRKAGHDLLRPDGTYIGSEYQPDDARTEEPEVGSALDRDRAGQDINPTLPGPSTLPPAVVASPTVSPNRAEESPDELCDDEPEGVGIEDFLRGRAVGRSSNCPTALETPARFSADMFLMVDGRKYLKASIVAIILTAKRARKVIMRTLRARGVTIDDLRGTDHMRLNSDDATGSNSVKSGDVAATLIRIGSDISLAVVEIVEFTVEAEKTSSRRTAVNLADLERRTSGIKVLVQVLKLRWASDRAAGVAWLWDHAYAKLESSSTTAKSRSQHTLTVPGHLLLPLAPDIVPVSSNPSTDNASISSSITWSLLHTALQDALDVSWNALSPTTEDIITTIEDVPLIKSSDSLPYHHGDEVFTVPDIPTVIAIEKPANGNSPIVCYLCGTKLPLKNMRNHVGHHIMYSMRDVPDVLLKGENVEVPVEPCGFCGREDKCITRLTPKTGQGKVVSSCPYHYRTMNYATAAKPTKTTPCTNIPIYCTLCPLSPSGQPATIWKYNAITHLYIAHSDKGSHLPPLPAQMVVDMHISKQEEAWMDVDEDFTDKWRKVNDIPGSDDVQETEEELKTAAAQTKRGRAQSTMESGSKRKAPRLEE</sequence>
<protein>
    <submittedName>
        <fullName evidence="2">Uncharacterized protein</fullName>
    </submittedName>
</protein>
<feature type="region of interest" description="Disordered" evidence="1">
    <location>
        <begin position="829"/>
        <end position="900"/>
    </location>
</feature>
<feature type="compositionally biased region" description="Low complexity" evidence="1">
    <location>
        <begin position="873"/>
        <end position="884"/>
    </location>
</feature>
<accession>A0A2G8RZV8</accession>
<evidence type="ECO:0000256" key="1">
    <source>
        <dbReference type="SAM" id="MobiDB-lite"/>
    </source>
</evidence>
<comment type="caution">
    <text evidence="2">The sequence shown here is derived from an EMBL/GenBank/DDBJ whole genome shotgun (WGS) entry which is preliminary data.</text>
</comment>
<evidence type="ECO:0000313" key="3">
    <source>
        <dbReference type="Proteomes" id="UP000230002"/>
    </source>
</evidence>
<keyword evidence="3" id="KW-1185">Reference proteome</keyword>
<feature type="region of interest" description="Disordered" evidence="1">
    <location>
        <begin position="25"/>
        <end position="54"/>
    </location>
</feature>
<organism evidence="2 3">
    <name type="scientific">Ganoderma sinense ZZ0214-1</name>
    <dbReference type="NCBI Taxonomy" id="1077348"/>
    <lineage>
        <taxon>Eukaryota</taxon>
        <taxon>Fungi</taxon>
        <taxon>Dikarya</taxon>
        <taxon>Basidiomycota</taxon>
        <taxon>Agaricomycotina</taxon>
        <taxon>Agaricomycetes</taxon>
        <taxon>Polyporales</taxon>
        <taxon>Polyporaceae</taxon>
        <taxon>Ganoderma</taxon>
    </lineage>
</organism>
<feature type="compositionally biased region" description="Acidic residues" evidence="1">
    <location>
        <begin position="890"/>
        <end position="900"/>
    </location>
</feature>
<dbReference type="OrthoDB" id="2659442at2759"/>
<feature type="region of interest" description="Disordered" evidence="1">
    <location>
        <begin position="1363"/>
        <end position="1409"/>
    </location>
</feature>
<dbReference type="EMBL" id="AYKW01000034">
    <property type="protein sequence ID" value="PIL27027.1"/>
    <property type="molecule type" value="Genomic_DNA"/>
</dbReference>
<feature type="compositionally biased region" description="Polar residues" evidence="1">
    <location>
        <begin position="25"/>
        <end position="46"/>
    </location>
</feature>
<proteinExistence type="predicted"/>
<name>A0A2G8RZV8_9APHY</name>
<dbReference type="Proteomes" id="UP000230002">
    <property type="component" value="Unassembled WGS sequence"/>
</dbReference>
<evidence type="ECO:0000313" key="2">
    <source>
        <dbReference type="EMBL" id="PIL27027.1"/>
    </source>
</evidence>
<reference evidence="2 3" key="1">
    <citation type="journal article" date="2015" name="Sci. Rep.">
        <title>Chromosome-level genome map provides insights into diverse defense mechanisms in the medicinal fungus Ganoderma sinense.</title>
        <authorList>
            <person name="Zhu Y."/>
            <person name="Xu J."/>
            <person name="Sun C."/>
            <person name="Zhou S."/>
            <person name="Xu H."/>
            <person name="Nelson D.R."/>
            <person name="Qian J."/>
            <person name="Song J."/>
            <person name="Luo H."/>
            <person name="Xiang L."/>
            <person name="Li Y."/>
            <person name="Xu Z."/>
            <person name="Ji A."/>
            <person name="Wang L."/>
            <person name="Lu S."/>
            <person name="Hayward A."/>
            <person name="Sun W."/>
            <person name="Li X."/>
            <person name="Schwartz D.C."/>
            <person name="Wang Y."/>
            <person name="Chen S."/>
        </authorList>
    </citation>
    <scope>NUCLEOTIDE SEQUENCE [LARGE SCALE GENOMIC DNA]</scope>
    <source>
        <strain evidence="2 3">ZZ0214-1</strain>
    </source>
</reference>
<gene>
    <name evidence="2" type="ORF">GSI_10166</name>
</gene>